<evidence type="ECO:0000313" key="2">
    <source>
        <dbReference type="Proteomes" id="UP000297638"/>
    </source>
</evidence>
<organism evidence="1 2">
    <name type="scientific">Glutamicibacter arilaitensis</name>
    <dbReference type="NCBI Taxonomy" id="256701"/>
    <lineage>
        <taxon>Bacteria</taxon>
        <taxon>Bacillati</taxon>
        <taxon>Actinomycetota</taxon>
        <taxon>Actinomycetes</taxon>
        <taxon>Micrococcales</taxon>
        <taxon>Micrococcaceae</taxon>
        <taxon>Glutamicibacter</taxon>
    </lineage>
</organism>
<protein>
    <submittedName>
        <fullName evidence="1">Uncharacterized protein</fullName>
    </submittedName>
</protein>
<proteinExistence type="predicted"/>
<evidence type="ECO:0000313" key="1">
    <source>
        <dbReference type="EMBL" id="TFH54970.1"/>
    </source>
</evidence>
<accession>A0A4Y8TUJ6</accession>
<sequence length="67" mass="7783">MTTAQHSQAAGSREENGLHEHCWHTESSHLTSTGIVEYLQCRRCRRRIMRQRGFAEEQTLLSKELQA</sequence>
<name>A0A4Y8TUJ6_9MICC</name>
<dbReference type="EMBL" id="SPDS01000002">
    <property type="protein sequence ID" value="TFH54970.1"/>
    <property type="molecule type" value="Genomic_DNA"/>
</dbReference>
<comment type="caution">
    <text evidence="1">The sequence shown here is derived from an EMBL/GenBank/DDBJ whole genome shotgun (WGS) entry which is preliminary data.</text>
</comment>
<dbReference type="AlphaFoldDB" id="A0A4Y8TUJ6"/>
<reference evidence="1 2" key="1">
    <citation type="submission" date="2019-03" db="EMBL/GenBank/DDBJ databases">
        <title>Glutamicibacter sp. LJH19 genome.</title>
        <authorList>
            <person name="Sinai Borker S."/>
            <person name="Kumar R."/>
        </authorList>
    </citation>
    <scope>NUCLEOTIDE SEQUENCE [LARGE SCALE GENOMIC DNA]</scope>
    <source>
        <strain evidence="1 2">LJH19</strain>
    </source>
</reference>
<dbReference type="Proteomes" id="UP000297638">
    <property type="component" value="Unassembled WGS sequence"/>
</dbReference>
<gene>
    <name evidence="1" type="ORF">EXY26_13455</name>
</gene>
<dbReference type="RefSeq" id="WP_134780811.1">
    <property type="nucleotide sequence ID" value="NZ_JBQGNZ010000099.1"/>
</dbReference>